<accession>U6LM99</accession>
<proteinExistence type="predicted"/>
<gene>
    <name evidence="2" type="ORF">EBH_0000690</name>
</gene>
<keyword evidence="3" id="KW-1185">Reference proteome</keyword>
<dbReference type="Proteomes" id="UP000030750">
    <property type="component" value="Unassembled WGS sequence"/>
</dbReference>
<reference evidence="2" key="2">
    <citation type="submission" date="2013-10" db="EMBL/GenBank/DDBJ databases">
        <authorList>
            <person name="Aslett M."/>
        </authorList>
    </citation>
    <scope>NUCLEOTIDE SEQUENCE [LARGE SCALE GENOMIC DNA]</scope>
    <source>
        <strain evidence="2">Houghton</strain>
    </source>
</reference>
<keyword evidence="1" id="KW-0732">Signal</keyword>
<name>U6LM99_9EIME</name>
<feature type="signal peptide" evidence="1">
    <location>
        <begin position="1"/>
        <end position="30"/>
    </location>
</feature>
<dbReference type="AlphaFoldDB" id="U6LM99"/>
<protein>
    <submittedName>
        <fullName evidence="2">Uncharacterized protein</fullName>
    </submittedName>
</protein>
<evidence type="ECO:0000313" key="2">
    <source>
        <dbReference type="EMBL" id="CDJ49704.1"/>
    </source>
</evidence>
<evidence type="ECO:0000313" key="3">
    <source>
        <dbReference type="Proteomes" id="UP000030750"/>
    </source>
</evidence>
<dbReference type="OrthoDB" id="345352at2759"/>
<reference evidence="2" key="1">
    <citation type="submission" date="2013-10" db="EMBL/GenBank/DDBJ databases">
        <title>Genomic analysis of the causative agents of coccidiosis in chickens.</title>
        <authorList>
            <person name="Reid A.J."/>
            <person name="Blake D."/>
            <person name="Billington K."/>
            <person name="Browne H."/>
            <person name="Dunn M."/>
            <person name="Hung S."/>
            <person name="Kawahara F."/>
            <person name="Miranda-Saavedra D."/>
            <person name="Mourier T."/>
            <person name="Nagra H."/>
            <person name="Otto T.D."/>
            <person name="Rawlings N."/>
            <person name="Sanchez A."/>
            <person name="Sanders M."/>
            <person name="Subramaniam C."/>
            <person name="Tay Y."/>
            <person name="Dear P."/>
            <person name="Doerig C."/>
            <person name="Gruber A."/>
            <person name="Parkinson J."/>
            <person name="Shirley M."/>
            <person name="Wan K.L."/>
            <person name="Berriman M."/>
            <person name="Tomley F."/>
            <person name="Pain A."/>
        </authorList>
    </citation>
    <scope>NUCLEOTIDE SEQUENCE [LARGE SCALE GENOMIC DNA]</scope>
    <source>
        <strain evidence="2">Houghton</strain>
    </source>
</reference>
<dbReference type="EMBL" id="HG711821">
    <property type="protein sequence ID" value="CDJ49704.1"/>
    <property type="molecule type" value="Genomic_DNA"/>
</dbReference>
<organism evidence="2 3">
    <name type="scientific">Eimeria brunetti</name>
    <dbReference type="NCBI Taxonomy" id="51314"/>
    <lineage>
        <taxon>Eukaryota</taxon>
        <taxon>Sar</taxon>
        <taxon>Alveolata</taxon>
        <taxon>Apicomplexa</taxon>
        <taxon>Conoidasida</taxon>
        <taxon>Coccidia</taxon>
        <taxon>Eucoccidiorida</taxon>
        <taxon>Eimeriorina</taxon>
        <taxon>Eimeriidae</taxon>
        <taxon>Eimeria</taxon>
    </lineage>
</organism>
<evidence type="ECO:0000256" key="1">
    <source>
        <dbReference type="SAM" id="SignalP"/>
    </source>
</evidence>
<sequence>MGLNRCLGLCAWRTRLFCLLAHFTVTLVWASEDQEDSSESGNSTFDEGAPHLAPLLTSNLMLDPHNRFGETSVTELADLVERLEHAEDEMWSSVEKDHDLMKDLLQIPMNSLELGKQQTDAIERVINGLKRKIAMFRWQYRELLELISSTAIQNAGATRERLGKLRMRVSDAVRMVSVIALEEFGAFASRLKSTPKERVSVAREYGAEMALSTHRVELMEKKYKQLCKVYGKIVERVQHWDKELTAHSIRMSERAMEEMRIQMDSYASAAGAAMSVKEAEFTRFVKNSRMEELYFQSIIEDCTEQLIFKGVAVIDVSKARDPTNPGISTAGGWISKIIEAISSLNSSWAIYPAFVHVDEQDTRYPGGSGRLQLQPSVRTIQAAVEPLFKEPGLSQYSVISISQLLTRIVVASTTVAGMAVSPVSVFASTEPAVVTSAKHFGFHFTRRLAHLKASDFSITSNDQKVLIAYVGQTPLAEFKGNEMNLGWLSQLGTAIVSFLSFDATGPFELLELRSRVRNELAYVAAIERNTSTRLLSGALASSYDTLLAEGDSDLGYFKLFERHNTGVFVGITSMPPLQLPLSSFLRAAAFIMRIEVARSAYGQREYVVPSRDTVLQALTHLFLYPMMGDAQALVRTQLKRDTRFPFLRVKSGVSLAYLITSQRRILLGRDHLADLRSQHVRRNSMVATLTSYVSTDFIPQNVESLRGKLDGRLLYVQLPCDGNVFSFV</sequence>
<dbReference type="VEuPathDB" id="ToxoDB:EBH_0000690"/>
<feature type="chain" id="PRO_5004674204" evidence="1">
    <location>
        <begin position="31"/>
        <end position="728"/>
    </location>
</feature>